<comment type="caution">
    <text evidence="3">The sequence shown here is derived from an EMBL/GenBank/DDBJ whole genome shotgun (WGS) entry which is preliminary data.</text>
</comment>
<sequence>MKLFQRKEVRTGAAKAYRVHVVNHGSNGLRAGLLGSVIGTVLTLATVTWLVPQAAANMAVFDATNFAKNAAQEALGKENIAVLTSLMDTVGEVAPSIAGTLLADGDGGALGGLVDGMQGWEALSGMTEYAEPYVKQVLGDDFAGKVISADDATKLFKGVFSGATGQGPAPSRMMLENATANIVKRAWTMQGQNQKRAETLSKLLSFAKVAAASVSGGGSLRSQEAVNAAVAVNQTQAIMELHTTMLQLSEFMAMQQAQEMTQARQPGAVTGTPWIGGQQAGQETGGSDDPNVFGN</sequence>
<proteinExistence type="predicted"/>
<protein>
    <submittedName>
        <fullName evidence="3">Uncharacterized protein</fullName>
    </submittedName>
</protein>
<dbReference type="RefSeq" id="WP_085594422.1">
    <property type="nucleotide sequence ID" value="NZ_NWTK01000017.1"/>
</dbReference>
<feature type="transmembrane region" description="Helical" evidence="2">
    <location>
        <begin position="31"/>
        <end position="51"/>
    </location>
</feature>
<reference evidence="3 4" key="1">
    <citation type="submission" date="2017-09" db="EMBL/GenBank/DDBJ databases">
        <title>Biodiversity and function of Thalassospira species in the particle-attached aromatic-hydrocarbon-degrading consortia from the surface seawater of the South China Sea.</title>
        <authorList>
            <person name="Dong C."/>
            <person name="Liu R."/>
            <person name="Shao Z."/>
        </authorList>
    </citation>
    <scope>NUCLEOTIDE SEQUENCE [LARGE SCALE GENOMIC DNA]</scope>
    <source>
        <strain evidence="3 4">CSC1P2</strain>
    </source>
</reference>
<feature type="region of interest" description="Disordered" evidence="1">
    <location>
        <begin position="263"/>
        <end position="295"/>
    </location>
</feature>
<dbReference type="OrthoDB" id="9909539at2"/>
<dbReference type="AlphaFoldDB" id="A0A2N3KIU0"/>
<organism evidence="3 4">
    <name type="scientific">Thalassospira marina</name>
    <dbReference type="NCBI Taxonomy" id="2048283"/>
    <lineage>
        <taxon>Bacteria</taxon>
        <taxon>Pseudomonadati</taxon>
        <taxon>Pseudomonadota</taxon>
        <taxon>Alphaproteobacteria</taxon>
        <taxon>Rhodospirillales</taxon>
        <taxon>Thalassospiraceae</taxon>
        <taxon>Thalassospira</taxon>
    </lineage>
</organism>
<dbReference type="EMBL" id="NWTK01000017">
    <property type="protein sequence ID" value="PKR50440.1"/>
    <property type="molecule type" value="Genomic_DNA"/>
</dbReference>
<keyword evidence="2" id="KW-0812">Transmembrane</keyword>
<evidence type="ECO:0000313" key="3">
    <source>
        <dbReference type="EMBL" id="PKR50440.1"/>
    </source>
</evidence>
<evidence type="ECO:0000256" key="1">
    <source>
        <dbReference type="SAM" id="MobiDB-lite"/>
    </source>
</evidence>
<evidence type="ECO:0000313" key="4">
    <source>
        <dbReference type="Proteomes" id="UP000233597"/>
    </source>
</evidence>
<name>A0A2N3KIU0_9PROT</name>
<evidence type="ECO:0000256" key="2">
    <source>
        <dbReference type="SAM" id="Phobius"/>
    </source>
</evidence>
<keyword evidence="2" id="KW-1133">Transmembrane helix</keyword>
<keyword evidence="2" id="KW-0472">Membrane</keyword>
<gene>
    <name evidence="3" type="ORF">COO20_21445</name>
</gene>
<dbReference type="Proteomes" id="UP000233597">
    <property type="component" value="Unassembled WGS sequence"/>
</dbReference>
<accession>A0A2N3KIU0</accession>